<reference evidence="6" key="1">
    <citation type="submission" date="2023-03" db="EMBL/GenBank/DDBJ databases">
        <title>Mating type loci evolution in Malassezia.</title>
        <authorList>
            <person name="Coelho M.A."/>
        </authorList>
    </citation>
    <scope>NUCLEOTIDE SEQUENCE</scope>
    <source>
        <strain evidence="6">CBS 9431</strain>
    </source>
</reference>
<sequence length="342" mass="38190">MTNWGFVSRVVLGTVTLGVASAAGLLFVYQRGLIYPSSFPEGSRTEVDTPDRYDLPFNEYRLATPDGEKLHAYVMLQKGSDGADEDGVAKQRPTILMFHANAGNMVRTMKLTQGHRLPLAVVFYRRMGCNVVMLSYRGYGLSSGEASEMGLRIDAQTMLDWMRAHPTLSRTDIIVYGQSIGGAVSIDLAARNPKSVRGAILENTFLSIPQLIPTLLPLLGPFSFLCREHWPSFESVQKVPKTTPVLFLSGGSDELVPPSHMRELYERCPSTRKEFHLFPGAMHNDTCLDPKYFDIIAAFLLKYIIDPNEVQEADEVKTEKFAHAVDPDEDWIQAAEERKSNL</sequence>
<protein>
    <submittedName>
        <fullName evidence="6">Bem46 protein, variant</fullName>
    </submittedName>
</protein>
<comment type="catalytic activity">
    <reaction evidence="1">
        <text>a diacylglycerol + H2O = a monoacylglycerol + a fatty acid + H(+)</text>
        <dbReference type="Rhea" id="RHEA:32731"/>
        <dbReference type="ChEBI" id="CHEBI:15377"/>
        <dbReference type="ChEBI" id="CHEBI:15378"/>
        <dbReference type="ChEBI" id="CHEBI:17408"/>
        <dbReference type="ChEBI" id="CHEBI:18035"/>
        <dbReference type="ChEBI" id="CHEBI:28868"/>
    </reaction>
</comment>
<proteinExistence type="predicted"/>
<evidence type="ECO:0000256" key="1">
    <source>
        <dbReference type="ARBA" id="ARBA00047591"/>
    </source>
</evidence>
<dbReference type="AlphaFoldDB" id="A0AAF0JH01"/>
<dbReference type="Proteomes" id="UP001217754">
    <property type="component" value="Chromosome 6"/>
</dbReference>
<evidence type="ECO:0000259" key="5">
    <source>
        <dbReference type="Pfam" id="PF12146"/>
    </source>
</evidence>
<evidence type="ECO:0000256" key="3">
    <source>
        <dbReference type="SAM" id="Phobius"/>
    </source>
</evidence>
<evidence type="ECO:0000256" key="2">
    <source>
        <dbReference type="ARBA" id="ARBA00048461"/>
    </source>
</evidence>
<dbReference type="InterPro" id="IPR029058">
    <property type="entry name" value="AB_hydrolase_fold"/>
</dbReference>
<feature type="transmembrane region" description="Helical" evidence="3">
    <location>
        <begin position="6"/>
        <end position="29"/>
    </location>
</feature>
<dbReference type="SUPFAM" id="SSF53474">
    <property type="entry name" value="alpha/beta-Hydrolases"/>
    <property type="match status" value="1"/>
</dbReference>
<feature type="domain" description="AB hydrolase-1" evidence="4">
    <location>
        <begin position="93"/>
        <end position="209"/>
    </location>
</feature>
<gene>
    <name evidence="6" type="primary">bem46</name>
    <name evidence="6" type="ORF">MJAP1_003397</name>
</gene>
<keyword evidence="7" id="KW-1185">Reference proteome</keyword>
<feature type="domain" description="Serine aminopeptidase S33" evidence="5">
    <location>
        <begin position="242"/>
        <end position="284"/>
    </location>
</feature>
<evidence type="ECO:0000259" key="4">
    <source>
        <dbReference type="Pfam" id="PF00561"/>
    </source>
</evidence>
<dbReference type="Gene3D" id="3.40.50.1820">
    <property type="entry name" value="alpha/beta hydrolase"/>
    <property type="match status" value="1"/>
</dbReference>
<keyword evidence="3" id="KW-0812">Transmembrane</keyword>
<dbReference type="Pfam" id="PF00561">
    <property type="entry name" value="Abhydrolase_1"/>
    <property type="match status" value="1"/>
</dbReference>
<accession>A0AAF0JH01</accession>
<dbReference type="GO" id="GO:0008474">
    <property type="term" value="F:palmitoyl-(protein) hydrolase activity"/>
    <property type="evidence" value="ECO:0007669"/>
    <property type="project" value="TreeGrafter"/>
</dbReference>
<evidence type="ECO:0000313" key="7">
    <source>
        <dbReference type="Proteomes" id="UP001217754"/>
    </source>
</evidence>
<dbReference type="EMBL" id="CP119963">
    <property type="protein sequence ID" value="WFD40411.1"/>
    <property type="molecule type" value="Genomic_DNA"/>
</dbReference>
<dbReference type="RefSeq" id="XP_060123308.1">
    <property type="nucleotide sequence ID" value="XM_060267325.1"/>
</dbReference>
<organism evidence="6 7">
    <name type="scientific">Malassezia japonica</name>
    <dbReference type="NCBI Taxonomy" id="223818"/>
    <lineage>
        <taxon>Eukaryota</taxon>
        <taxon>Fungi</taxon>
        <taxon>Dikarya</taxon>
        <taxon>Basidiomycota</taxon>
        <taxon>Ustilaginomycotina</taxon>
        <taxon>Malasseziomycetes</taxon>
        <taxon>Malasseziales</taxon>
        <taxon>Malasseziaceae</taxon>
        <taxon>Malassezia</taxon>
    </lineage>
</organism>
<dbReference type="InterPro" id="IPR000073">
    <property type="entry name" value="AB_hydrolase_1"/>
</dbReference>
<comment type="catalytic activity">
    <reaction evidence="2">
        <text>a monoacylglycerol + H2O = glycerol + a fatty acid + H(+)</text>
        <dbReference type="Rhea" id="RHEA:15245"/>
        <dbReference type="ChEBI" id="CHEBI:15377"/>
        <dbReference type="ChEBI" id="CHEBI:15378"/>
        <dbReference type="ChEBI" id="CHEBI:17408"/>
        <dbReference type="ChEBI" id="CHEBI:17754"/>
        <dbReference type="ChEBI" id="CHEBI:28868"/>
    </reaction>
</comment>
<dbReference type="GeneID" id="85227048"/>
<evidence type="ECO:0000313" key="6">
    <source>
        <dbReference type="EMBL" id="WFD40411.1"/>
    </source>
</evidence>
<name>A0AAF0JH01_9BASI</name>
<dbReference type="PANTHER" id="PTHR12277:SF81">
    <property type="entry name" value="PROTEIN ABHD13"/>
    <property type="match status" value="1"/>
</dbReference>
<dbReference type="Pfam" id="PF12146">
    <property type="entry name" value="Hydrolase_4"/>
    <property type="match status" value="1"/>
</dbReference>
<keyword evidence="3" id="KW-1133">Transmembrane helix</keyword>
<keyword evidence="3" id="KW-0472">Membrane</keyword>
<dbReference type="GO" id="GO:0016020">
    <property type="term" value="C:membrane"/>
    <property type="evidence" value="ECO:0007669"/>
    <property type="project" value="TreeGrafter"/>
</dbReference>
<dbReference type="InterPro" id="IPR022742">
    <property type="entry name" value="Hydrolase_4"/>
</dbReference>
<dbReference type="PANTHER" id="PTHR12277">
    <property type="entry name" value="ALPHA/BETA HYDROLASE DOMAIN-CONTAINING PROTEIN"/>
    <property type="match status" value="1"/>
</dbReference>